<dbReference type="SUPFAM" id="SSF103473">
    <property type="entry name" value="MFS general substrate transporter"/>
    <property type="match status" value="1"/>
</dbReference>
<dbReference type="Pfam" id="PF07690">
    <property type="entry name" value="MFS_1"/>
    <property type="match status" value="1"/>
</dbReference>
<feature type="transmembrane region" description="Helical" evidence="7">
    <location>
        <begin position="205"/>
        <end position="227"/>
    </location>
</feature>
<evidence type="ECO:0000256" key="2">
    <source>
        <dbReference type="ARBA" id="ARBA00022448"/>
    </source>
</evidence>
<sequence length="393" mass="43417">MNIPRRHFQIMNLGHALNHYFILIFPTAVLGLQEHWNLDYAELLRLGSFGILAYGLGSFPAGWLGDHWSKKAMINVFFYGMGLSGILTAFTQTPEQLVLGVVAIGLFASIYHPVGLAIIFSTAEKTGRAIAINGLAGNIGLACAAVATAYLTQVINWQVAFLIPGIICIISGVLYTWVSKDILYIQKPNANKKSEVMDNISMRKLFIAIAVIATFGGLVFQTLTTVLPKVLQITFDTSLGNIGLLATSIFIVAAITQLIVGELLERLSARALLLNIVMAQTGFLLLASIASGWMLVLCLTGLIFSTYAQIPINDWLIGKYAADQWRSRLYAVKYMLSFSTGPIAYWLIANIYDQTGEFTLLYWLLAAVMILSVLAVWVMPNNKHNKRYFLNRH</sequence>
<evidence type="ECO:0000256" key="3">
    <source>
        <dbReference type="ARBA" id="ARBA00022475"/>
    </source>
</evidence>
<feature type="transmembrane region" description="Helical" evidence="7">
    <location>
        <begin position="157"/>
        <end position="178"/>
    </location>
</feature>
<proteinExistence type="predicted"/>
<feature type="transmembrane region" description="Helical" evidence="7">
    <location>
        <begin position="360"/>
        <end position="379"/>
    </location>
</feature>
<evidence type="ECO:0000313" key="10">
    <source>
        <dbReference type="Proteomes" id="UP000003789"/>
    </source>
</evidence>
<dbReference type="InterPro" id="IPR020846">
    <property type="entry name" value="MFS_dom"/>
</dbReference>
<comment type="caution">
    <text evidence="9">The sequence shown here is derived from an EMBL/GenBank/DDBJ whole genome shotgun (WGS) entry which is preliminary data.</text>
</comment>
<keyword evidence="3" id="KW-1003">Cell membrane</keyword>
<dbReference type="RefSeq" id="WP_006230453.1">
    <property type="nucleotide sequence ID" value="NZ_CH724134.1"/>
</dbReference>
<dbReference type="InterPro" id="IPR011701">
    <property type="entry name" value="MFS"/>
</dbReference>
<accession>Q1Z6A6</accession>
<gene>
    <name evidence="9" type="ORF">P3TCK_12156</name>
</gene>
<feature type="transmembrane region" description="Helical" evidence="7">
    <location>
        <begin position="292"/>
        <end position="310"/>
    </location>
</feature>
<reference evidence="9 10" key="1">
    <citation type="submission" date="2006-03" db="EMBL/GenBank/DDBJ databases">
        <authorList>
            <person name="Bartlett D.H."/>
            <person name="Valle G."/>
            <person name="Lauro F.M."/>
            <person name="Vezzi A."/>
            <person name="Simonato F."/>
            <person name="Eloe E."/>
            <person name="Vitulo N."/>
            <person name="Stratton T.K."/>
            <person name="D'angelo M."/>
            <person name="Ferriera S."/>
            <person name="Johnson J."/>
            <person name="Kravitz S."/>
            <person name="Beeson K."/>
            <person name="Sutton G."/>
            <person name="Rogers Y."/>
            <person name="Friedman R."/>
            <person name="Frazier M."/>
            <person name="Venter J.C."/>
        </authorList>
    </citation>
    <scope>NUCLEOTIDE SEQUENCE [LARGE SCALE GENOMIC DNA]</scope>
    <source>
        <strain evidence="9 10">3TCK</strain>
    </source>
</reference>
<protein>
    <submittedName>
        <fullName evidence="9">Multidrug resistance protein, putative</fullName>
    </submittedName>
</protein>
<keyword evidence="4 7" id="KW-0812">Transmembrane</keyword>
<evidence type="ECO:0000259" key="8">
    <source>
        <dbReference type="PROSITE" id="PS50850"/>
    </source>
</evidence>
<feature type="transmembrane region" description="Helical" evidence="7">
    <location>
        <begin position="132"/>
        <end position="151"/>
    </location>
</feature>
<feature type="transmembrane region" description="Helical" evidence="7">
    <location>
        <begin position="267"/>
        <end position="286"/>
    </location>
</feature>
<dbReference type="InterPro" id="IPR050171">
    <property type="entry name" value="MFS_Transporters"/>
</dbReference>
<evidence type="ECO:0000256" key="5">
    <source>
        <dbReference type="ARBA" id="ARBA00022989"/>
    </source>
</evidence>
<feature type="transmembrane region" description="Helical" evidence="7">
    <location>
        <begin position="44"/>
        <end position="65"/>
    </location>
</feature>
<dbReference type="PANTHER" id="PTHR23517:SF2">
    <property type="entry name" value="MULTIDRUG RESISTANCE PROTEIN MDTH"/>
    <property type="match status" value="1"/>
</dbReference>
<keyword evidence="5 7" id="KW-1133">Transmembrane helix</keyword>
<dbReference type="PANTHER" id="PTHR23517">
    <property type="entry name" value="RESISTANCE PROTEIN MDTM, PUTATIVE-RELATED-RELATED"/>
    <property type="match status" value="1"/>
</dbReference>
<evidence type="ECO:0000256" key="6">
    <source>
        <dbReference type="ARBA" id="ARBA00023136"/>
    </source>
</evidence>
<feature type="domain" description="Major facilitator superfamily (MFS) profile" evidence="8">
    <location>
        <begin position="7"/>
        <end position="384"/>
    </location>
</feature>
<dbReference type="HOGENOM" id="CLU_052485_0_0_6"/>
<evidence type="ECO:0000256" key="7">
    <source>
        <dbReference type="SAM" id="Phobius"/>
    </source>
</evidence>
<organism evidence="9 10">
    <name type="scientific">Photobacterium profundum 3TCK</name>
    <dbReference type="NCBI Taxonomy" id="314280"/>
    <lineage>
        <taxon>Bacteria</taxon>
        <taxon>Pseudomonadati</taxon>
        <taxon>Pseudomonadota</taxon>
        <taxon>Gammaproteobacteria</taxon>
        <taxon>Vibrionales</taxon>
        <taxon>Vibrionaceae</taxon>
        <taxon>Photobacterium</taxon>
    </lineage>
</organism>
<dbReference type="InterPro" id="IPR036259">
    <property type="entry name" value="MFS_trans_sf"/>
</dbReference>
<keyword evidence="6 7" id="KW-0472">Membrane</keyword>
<name>Q1Z6A6_9GAMM</name>
<feature type="transmembrane region" description="Helical" evidence="7">
    <location>
        <begin position="331"/>
        <end position="348"/>
    </location>
</feature>
<dbReference type="GO" id="GO:0005886">
    <property type="term" value="C:plasma membrane"/>
    <property type="evidence" value="ECO:0007669"/>
    <property type="project" value="UniProtKB-SubCell"/>
</dbReference>
<feature type="transmembrane region" description="Helical" evidence="7">
    <location>
        <begin position="12"/>
        <end position="32"/>
    </location>
</feature>
<dbReference type="OrthoDB" id="8524807at2"/>
<evidence type="ECO:0000313" key="9">
    <source>
        <dbReference type="EMBL" id="EAS43938.1"/>
    </source>
</evidence>
<comment type="subcellular location">
    <subcellularLocation>
        <location evidence="1">Cell membrane</location>
        <topology evidence="1">Multi-pass membrane protein</topology>
    </subcellularLocation>
</comment>
<feature type="transmembrane region" description="Helical" evidence="7">
    <location>
        <begin position="97"/>
        <end position="120"/>
    </location>
</feature>
<dbReference type="Proteomes" id="UP000003789">
    <property type="component" value="Unassembled WGS sequence"/>
</dbReference>
<dbReference type="AlphaFoldDB" id="Q1Z6A6"/>
<dbReference type="PROSITE" id="PS50850">
    <property type="entry name" value="MFS"/>
    <property type="match status" value="1"/>
</dbReference>
<dbReference type="GO" id="GO:0022857">
    <property type="term" value="F:transmembrane transporter activity"/>
    <property type="evidence" value="ECO:0007669"/>
    <property type="project" value="InterPro"/>
</dbReference>
<keyword evidence="2" id="KW-0813">Transport</keyword>
<dbReference type="Gene3D" id="1.20.1250.20">
    <property type="entry name" value="MFS general substrate transporter like domains"/>
    <property type="match status" value="2"/>
</dbReference>
<feature type="transmembrane region" description="Helical" evidence="7">
    <location>
        <begin position="72"/>
        <end position="91"/>
    </location>
</feature>
<evidence type="ECO:0000256" key="1">
    <source>
        <dbReference type="ARBA" id="ARBA00004651"/>
    </source>
</evidence>
<evidence type="ECO:0000256" key="4">
    <source>
        <dbReference type="ARBA" id="ARBA00022692"/>
    </source>
</evidence>
<feature type="transmembrane region" description="Helical" evidence="7">
    <location>
        <begin position="239"/>
        <end position="260"/>
    </location>
</feature>
<dbReference type="EMBL" id="AAPH01000007">
    <property type="protein sequence ID" value="EAS43938.1"/>
    <property type="molecule type" value="Genomic_DNA"/>
</dbReference>